<dbReference type="Gene3D" id="3.40.830.10">
    <property type="entry name" value="LigB-like"/>
    <property type="match status" value="1"/>
</dbReference>
<dbReference type="AlphaFoldDB" id="A0A1H9Z8R0"/>
<evidence type="ECO:0000313" key="8">
    <source>
        <dbReference type="Proteomes" id="UP000198762"/>
    </source>
</evidence>
<evidence type="ECO:0000256" key="4">
    <source>
        <dbReference type="ARBA" id="ARBA00022833"/>
    </source>
</evidence>
<keyword evidence="8" id="KW-1185">Reference proteome</keyword>
<dbReference type="GO" id="GO:0016702">
    <property type="term" value="F:oxidoreductase activity, acting on single donors with incorporation of molecular oxygen, incorporation of two atoms of oxygen"/>
    <property type="evidence" value="ECO:0007669"/>
    <property type="project" value="UniProtKB-ARBA"/>
</dbReference>
<keyword evidence="5" id="KW-0560">Oxidoreductase</keyword>
<protein>
    <submittedName>
        <fullName evidence="7">Aromatic ring-opening dioxygenase, catalytic subunit, LigB family</fullName>
    </submittedName>
</protein>
<dbReference type="InterPro" id="IPR004183">
    <property type="entry name" value="Xdiol_dOase_suB"/>
</dbReference>
<evidence type="ECO:0000256" key="1">
    <source>
        <dbReference type="ARBA" id="ARBA00001947"/>
    </source>
</evidence>
<gene>
    <name evidence="7" type="ORF">SAMN04487962_101504</name>
</gene>
<dbReference type="SUPFAM" id="SSF53213">
    <property type="entry name" value="LigB-like"/>
    <property type="match status" value="1"/>
</dbReference>
<dbReference type="CDD" id="cd07363">
    <property type="entry name" value="45_DOPA_Dioxygenase"/>
    <property type="match status" value="1"/>
</dbReference>
<accession>A0A1H9Z8R0</accession>
<evidence type="ECO:0000256" key="5">
    <source>
        <dbReference type="ARBA" id="ARBA00023002"/>
    </source>
</evidence>
<dbReference type="OrthoDB" id="9790889at2"/>
<name>A0A1H9Z8R0_9GAMM</name>
<reference evidence="8" key="1">
    <citation type="submission" date="2016-10" db="EMBL/GenBank/DDBJ databases">
        <authorList>
            <person name="Varghese N."/>
            <person name="Submissions S."/>
        </authorList>
    </citation>
    <scope>NUCLEOTIDE SEQUENCE [LARGE SCALE GENOMIC DNA]</scope>
    <source>
        <strain evidence="8">CGMCC 1.6489</strain>
    </source>
</reference>
<dbReference type="EMBL" id="FOHZ01000001">
    <property type="protein sequence ID" value="SES77457.1"/>
    <property type="molecule type" value="Genomic_DNA"/>
</dbReference>
<sequence length="275" mass="30229">MANPAFSAAPATQPVLFIPHGAGPCFFMDWTPADAWHGMADFLRNIHSSLPEKPRAILMVSAHWLTEDFTVTAGKQPALIFDYYGFPEHTYELTYPAPGDPALAQRVTGLLAQSGLSCRQNRERGFDHGMFIPLKLMFPAADIPVVQLSLRADLDPATHQRAGKALETLRREGVLIIASGMSFHNMRGYGDPHFTPLSEAFDAWLSETMEAPAAQREDRLDHWSSAPYAHQCHPSGHEEHLLPLMVAAGAAGDDTGQKPWSGQVLKTQLSAFRFG</sequence>
<comment type="cofactor">
    <cofactor evidence="1">
        <name>Zn(2+)</name>
        <dbReference type="ChEBI" id="CHEBI:29105"/>
    </cofactor>
</comment>
<comment type="similarity">
    <text evidence="2">Belongs to the DODA-type extradiol aromatic ring-opening dioxygenase family.</text>
</comment>
<evidence type="ECO:0000313" key="7">
    <source>
        <dbReference type="EMBL" id="SES77457.1"/>
    </source>
</evidence>
<evidence type="ECO:0000259" key="6">
    <source>
        <dbReference type="Pfam" id="PF02900"/>
    </source>
</evidence>
<dbReference type="Pfam" id="PF02900">
    <property type="entry name" value="LigB"/>
    <property type="match status" value="1"/>
</dbReference>
<evidence type="ECO:0000256" key="3">
    <source>
        <dbReference type="ARBA" id="ARBA00022723"/>
    </source>
</evidence>
<dbReference type="PANTHER" id="PTHR30096">
    <property type="entry name" value="4,5-DOPA DIOXYGENASE EXTRADIOL-LIKE PROTEIN"/>
    <property type="match status" value="1"/>
</dbReference>
<dbReference type="STRING" id="430453.SAMN04487962_101504"/>
<dbReference type="PIRSF" id="PIRSF006157">
    <property type="entry name" value="Doxgns_DODA"/>
    <property type="match status" value="1"/>
</dbReference>
<dbReference type="Proteomes" id="UP000198762">
    <property type="component" value="Unassembled WGS sequence"/>
</dbReference>
<organism evidence="7 8">
    <name type="scientific">Marinobacter segnicrescens</name>
    <dbReference type="NCBI Taxonomy" id="430453"/>
    <lineage>
        <taxon>Bacteria</taxon>
        <taxon>Pseudomonadati</taxon>
        <taxon>Pseudomonadota</taxon>
        <taxon>Gammaproteobacteria</taxon>
        <taxon>Pseudomonadales</taxon>
        <taxon>Marinobacteraceae</taxon>
        <taxon>Marinobacter</taxon>
    </lineage>
</organism>
<dbReference type="RefSeq" id="WP_091848619.1">
    <property type="nucleotide sequence ID" value="NZ_FOHZ01000001.1"/>
</dbReference>
<keyword evidence="4" id="KW-0862">Zinc</keyword>
<keyword evidence="3" id="KW-0479">Metal-binding</keyword>
<keyword evidence="7" id="KW-0223">Dioxygenase</keyword>
<evidence type="ECO:0000256" key="2">
    <source>
        <dbReference type="ARBA" id="ARBA00007581"/>
    </source>
</evidence>
<dbReference type="PANTHER" id="PTHR30096:SF0">
    <property type="entry name" value="4,5-DOPA DIOXYGENASE EXTRADIOL-LIKE PROTEIN"/>
    <property type="match status" value="1"/>
</dbReference>
<dbReference type="GO" id="GO:0008198">
    <property type="term" value="F:ferrous iron binding"/>
    <property type="evidence" value="ECO:0007669"/>
    <property type="project" value="InterPro"/>
</dbReference>
<proteinExistence type="inferred from homology"/>
<dbReference type="InterPro" id="IPR014436">
    <property type="entry name" value="Extradiol_dOase_DODA"/>
</dbReference>
<dbReference type="GO" id="GO:0008270">
    <property type="term" value="F:zinc ion binding"/>
    <property type="evidence" value="ECO:0007669"/>
    <property type="project" value="InterPro"/>
</dbReference>
<feature type="domain" description="Extradiol ring-cleavage dioxygenase class III enzyme subunit B" evidence="6">
    <location>
        <begin position="16"/>
        <end position="258"/>
    </location>
</feature>